<protein>
    <submittedName>
        <fullName evidence="1">Uncharacterized protein</fullName>
    </submittedName>
</protein>
<dbReference type="AlphaFoldDB" id="A0A9D4LW22"/>
<gene>
    <name evidence="1" type="ORF">DPMN_028110</name>
</gene>
<sequence length="74" mass="7658">MHLGVKLINMSAMAADSVNQILGPFLGQYNNTACVGKTAASEMCPISAVCDNINVKVTAIGMTAANLPGKSIYL</sequence>
<dbReference type="Proteomes" id="UP000828390">
    <property type="component" value="Unassembled WGS sequence"/>
</dbReference>
<proteinExistence type="predicted"/>
<keyword evidence="2" id="KW-1185">Reference proteome</keyword>
<reference evidence="1" key="2">
    <citation type="submission" date="2020-11" db="EMBL/GenBank/DDBJ databases">
        <authorList>
            <person name="McCartney M.A."/>
            <person name="Auch B."/>
            <person name="Kono T."/>
            <person name="Mallez S."/>
            <person name="Becker A."/>
            <person name="Gohl D.M."/>
            <person name="Silverstein K.A.T."/>
            <person name="Koren S."/>
            <person name="Bechman K.B."/>
            <person name="Herman A."/>
            <person name="Abrahante J.E."/>
            <person name="Garbe J."/>
        </authorList>
    </citation>
    <scope>NUCLEOTIDE SEQUENCE</scope>
    <source>
        <strain evidence="1">Duluth1</strain>
        <tissue evidence="1">Whole animal</tissue>
    </source>
</reference>
<organism evidence="1 2">
    <name type="scientific">Dreissena polymorpha</name>
    <name type="common">Zebra mussel</name>
    <name type="synonym">Mytilus polymorpha</name>
    <dbReference type="NCBI Taxonomy" id="45954"/>
    <lineage>
        <taxon>Eukaryota</taxon>
        <taxon>Metazoa</taxon>
        <taxon>Spiralia</taxon>
        <taxon>Lophotrochozoa</taxon>
        <taxon>Mollusca</taxon>
        <taxon>Bivalvia</taxon>
        <taxon>Autobranchia</taxon>
        <taxon>Heteroconchia</taxon>
        <taxon>Euheterodonta</taxon>
        <taxon>Imparidentia</taxon>
        <taxon>Neoheterodontei</taxon>
        <taxon>Myida</taxon>
        <taxon>Dreissenoidea</taxon>
        <taxon>Dreissenidae</taxon>
        <taxon>Dreissena</taxon>
    </lineage>
</organism>
<evidence type="ECO:0000313" key="1">
    <source>
        <dbReference type="EMBL" id="KAH3865071.1"/>
    </source>
</evidence>
<dbReference type="EMBL" id="JAIWYP010000002">
    <property type="protein sequence ID" value="KAH3865071.1"/>
    <property type="molecule type" value="Genomic_DNA"/>
</dbReference>
<reference evidence="1" key="1">
    <citation type="journal article" date="2019" name="bioRxiv">
        <title>The Genome of the Zebra Mussel, Dreissena polymorpha: A Resource for Invasive Species Research.</title>
        <authorList>
            <person name="McCartney M.A."/>
            <person name="Auch B."/>
            <person name="Kono T."/>
            <person name="Mallez S."/>
            <person name="Zhang Y."/>
            <person name="Obille A."/>
            <person name="Becker A."/>
            <person name="Abrahante J.E."/>
            <person name="Garbe J."/>
            <person name="Badalamenti J.P."/>
            <person name="Herman A."/>
            <person name="Mangelson H."/>
            <person name="Liachko I."/>
            <person name="Sullivan S."/>
            <person name="Sone E.D."/>
            <person name="Koren S."/>
            <person name="Silverstein K.A.T."/>
            <person name="Beckman K.B."/>
            <person name="Gohl D.M."/>
        </authorList>
    </citation>
    <scope>NUCLEOTIDE SEQUENCE</scope>
    <source>
        <strain evidence="1">Duluth1</strain>
        <tissue evidence="1">Whole animal</tissue>
    </source>
</reference>
<accession>A0A9D4LW22</accession>
<name>A0A9D4LW22_DREPO</name>
<comment type="caution">
    <text evidence="1">The sequence shown here is derived from an EMBL/GenBank/DDBJ whole genome shotgun (WGS) entry which is preliminary data.</text>
</comment>
<evidence type="ECO:0000313" key="2">
    <source>
        <dbReference type="Proteomes" id="UP000828390"/>
    </source>
</evidence>